<feature type="region of interest" description="Disordered" evidence="1">
    <location>
        <begin position="53"/>
        <end position="92"/>
    </location>
</feature>
<evidence type="ECO:0000256" key="1">
    <source>
        <dbReference type="SAM" id="MobiDB-lite"/>
    </source>
</evidence>
<dbReference type="Proteomes" id="UP000002009">
    <property type="component" value="Chromosome 16"/>
</dbReference>
<dbReference type="OrthoDB" id="533393at2759"/>
<proteinExistence type="predicted"/>
<dbReference type="eggNOG" id="ENOG502S5TX">
    <property type="taxonomic scope" value="Eukaryota"/>
</dbReference>
<feature type="transmembrane region" description="Helical" evidence="2">
    <location>
        <begin position="211"/>
        <end position="233"/>
    </location>
</feature>
<feature type="transmembrane region" description="Helical" evidence="2">
    <location>
        <begin position="245"/>
        <end position="263"/>
    </location>
</feature>
<name>C1EIP3_MICCC</name>
<organism evidence="3 4">
    <name type="scientific">Micromonas commoda (strain RCC299 / NOUM17 / CCMP2709)</name>
    <name type="common">Picoplanktonic green alga</name>
    <dbReference type="NCBI Taxonomy" id="296587"/>
    <lineage>
        <taxon>Eukaryota</taxon>
        <taxon>Viridiplantae</taxon>
        <taxon>Chlorophyta</taxon>
        <taxon>Mamiellophyceae</taxon>
        <taxon>Mamiellales</taxon>
        <taxon>Mamiellaceae</taxon>
        <taxon>Micromonas</taxon>
    </lineage>
</organism>
<dbReference type="InParanoid" id="C1EIP3"/>
<accession>C1EIP3</accession>
<dbReference type="OMA" id="PANTYMF"/>
<dbReference type="PANTHER" id="PTHR36974">
    <property type="entry name" value="MEMBRANE PROTEIN-RELATED"/>
    <property type="match status" value="1"/>
</dbReference>
<protein>
    <submittedName>
        <fullName evidence="3">Uncharacterized protein</fullName>
    </submittedName>
</protein>
<evidence type="ECO:0000313" key="3">
    <source>
        <dbReference type="EMBL" id="ACO67896.1"/>
    </source>
</evidence>
<dbReference type="AlphaFoldDB" id="C1EIP3"/>
<reference evidence="3 4" key="1">
    <citation type="journal article" date="2009" name="Science">
        <title>Green evolution and dynamic adaptations revealed by genomes of the marine picoeukaryotes Micromonas.</title>
        <authorList>
            <person name="Worden A.Z."/>
            <person name="Lee J.H."/>
            <person name="Mock T."/>
            <person name="Rouze P."/>
            <person name="Simmons M.P."/>
            <person name="Aerts A.L."/>
            <person name="Allen A.E."/>
            <person name="Cuvelier M.L."/>
            <person name="Derelle E."/>
            <person name="Everett M.V."/>
            <person name="Foulon E."/>
            <person name="Grimwood J."/>
            <person name="Gundlach H."/>
            <person name="Henrissat B."/>
            <person name="Napoli C."/>
            <person name="McDonald S.M."/>
            <person name="Parker M.S."/>
            <person name="Rombauts S."/>
            <person name="Salamov A."/>
            <person name="Von Dassow P."/>
            <person name="Badger J.H."/>
            <person name="Coutinho P.M."/>
            <person name="Demir E."/>
            <person name="Dubchak I."/>
            <person name="Gentemann C."/>
            <person name="Eikrem W."/>
            <person name="Gready J.E."/>
            <person name="John U."/>
            <person name="Lanier W."/>
            <person name="Lindquist E.A."/>
            <person name="Lucas S."/>
            <person name="Mayer K.F."/>
            <person name="Moreau H."/>
            <person name="Not F."/>
            <person name="Otillar R."/>
            <person name="Panaud O."/>
            <person name="Pangilinan J."/>
            <person name="Paulsen I."/>
            <person name="Piegu B."/>
            <person name="Poliakov A."/>
            <person name="Robbens S."/>
            <person name="Schmutz J."/>
            <person name="Toulza E."/>
            <person name="Wyss T."/>
            <person name="Zelensky A."/>
            <person name="Zhou K."/>
            <person name="Armbrust E.V."/>
            <person name="Bhattacharya D."/>
            <person name="Goodenough U.W."/>
            <person name="Van de Peer Y."/>
            <person name="Grigoriev I.V."/>
        </authorList>
    </citation>
    <scope>NUCLEOTIDE SEQUENCE [LARGE SCALE GENOMIC DNA]</scope>
    <source>
        <strain evidence="4">RCC299 / NOUM17</strain>
    </source>
</reference>
<dbReference type="GeneID" id="8249722"/>
<dbReference type="EMBL" id="CP001334">
    <property type="protein sequence ID" value="ACO67896.1"/>
    <property type="molecule type" value="Genomic_DNA"/>
</dbReference>
<gene>
    <name evidence="3" type="ORF">MICPUN_64651</name>
</gene>
<evidence type="ECO:0000256" key="2">
    <source>
        <dbReference type="SAM" id="Phobius"/>
    </source>
</evidence>
<keyword evidence="4" id="KW-1185">Reference proteome</keyword>
<sequence length="308" mass="33142">MELWPGGDTSGGRYQPSCFLCLVPATRWHRTRPRTTIRSREMSSLVSFSTTIAAARRARPASSPRKALPSSPRPRSAPHRSPTSSRPGLGAAAVEEVEATVAVFDPPWSEPGYRGAKVSSLDEPLQTASVLGVWTGIGALTVAWCAHLGPDLERALPTVMSWSRATWPVIGLTYVAAGAAHFALPQGFKDMFPHKGAWGWWNLPGSPEFHVAWTGVAEILGGLGMASGALWFVDTPDWLAPTSAYGLFLLTLAVTPANTYMFTHNAPGPLPEDADESMQVLPWYGHCARGALQVFLLATTWGVAHPPH</sequence>
<feature type="transmembrane region" description="Helical" evidence="2">
    <location>
        <begin position="165"/>
        <end position="184"/>
    </location>
</feature>
<evidence type="ECO:0000313" key="4">
    <source>
        <dbReference type="Proteomes" id="UP000002009"/>
    </source>
</evidence>
<keyword evidence="2" id="KW-0812">Transmembrane</keyword>
<keyword evidence="2" id="KW-1133">Transmembrane helix</keyword>
<dbReference type="PANTHER" id="PTHR36974:SF1">
    <property type="entry name" value="DOXX FAMILY MEMBRANE PROTEIN"/>
    <property type="match status" value="1"/>
</dbReference>
<dbReference type="RefSeq" id="XP_002506638.1">
    <property type="nucleotide sequence ID" value="XM_002506592.1"/>
</dbReference>
<dbReference type="KEGG" id="mis:MICPUN_64651"/>
<feature type="compositionally biased region" description="Low complexity" evidence="1">
    <location>
        <begin position="60"/>
        <end position="92"/>
    </location>
</feature>
<keyword evidence="2" id="KW-0472">Membrane</keyword>